<comment type="caution">
    <text evidence="3">The sequence shown here is derived from an EMBL/GenBank/DDBJ whole genome shotgun (WGS) entry which is preliminary data.</text>
</comment>
<keyword evidence="1" id="KW-0812">Transmembrane</keyword>
<keyword evidence="1" id="KW-0472">Membrane</keyword>
<dbReference type="Proteomes" id="UP001610563">
    <property type="component" value="Unassembled WGS sequence"/>
</dbReference>
<organism evidence="3 4">
    <name type="scientific">Aspergillus keveii</name>
    <dbReference type="NCBI Taxonomy" id="714993"/>
    <lineage>
        <taxon>Eukaryota</taxon>
        <taxon>Fungi</taxon>
        <taxon>Dikarya</taxon>
        <taxon>Ascomycota</taxon>
        <taxon>Pezizomycotina</taxon>
        <taxon>Eurotiomycetes</taxon>
        <taxon>Eurotiomycetidae</taxon>
        <taxon>Eurotiales</taxon>
        <taxon>Aspergillaceae</taxon>
        <taxon>Aspergillus</taxon>
        <taxon>Aspergillus subgen. Nidulantes</taxon>
    </lineage>
</organism>
<reference evidence="3 4" key="1">
    <citation type="submission" date="2024-07" db="EMBL/GenBank/DDBJ databases">
        <title>Section-level genome sequencing and comparative genomics of Aspergillus sections Usti and Cavernicolus.</title>
        <authorList>
            <consortium name="Lawrence Berkeley National Laboratory"/>
            <person name="Nybo J.L."/>
            <person name="Vesth T.C."/>
            <person name="Theobald S."/>
            <person name="Frisvad J.C."/>
            <person name="Larsen T.O."/>
            <person name="Kjaerboelling I."/>
            <person name="Rothschild-Mancinelli K."/>
            <person name="Lyhne E.K."/>
            <person name="Kogle M.E."/>
            <person name="Barry K."/>
            <person name="Clum A."/>
            <person name="Na H."/>
            <person name="Ledsgaard L."/>
            <person name="Lin J."/>
            <person name="Lipzen A."/>
            <person name="Kuo A."/>
            <person name="Riley R."/>
            <person name="Mondo S."/>
            <person name="Labutti K."/>
            <person name="Haridas S."/>
            <person name="Pangalinan J."/>
            <person name="Salamov A.A."/>
            <person name="Simmons B.A."/>
            <person name="Magnuson J.K."/>
            <person name="Chen J."/>
            <person name="Drula E."/>
            <person name="Henrissat B."/>
            <person name="Wiebenga A."/>
            <person name="Lubbers R.J."/>
            <person name="Gomes A.C."/>
            <person name="Makela M.R."/>
            <person name="Stajich J."/>
            <person name="Grigoriev I.V."/>
            <person name="Mortensen U.H."/>
            <person name="De Vries R.P."/>
            <person name="Baker S.E."/>
            <person name="Andersen M.R."/>
        </authorList>
    </citation>
    <scope>NUCLEOTIDE SEQUENCE [LARGE SCALE GENOMIC DNA]</scope>
    <source>
        <strain evidence="3 4">CBS 209.92</strain>
    </source>
</reference>
<protein>
    <recommendedName>
        <fullName evidence="2">DUF7730 domain-containing protein</fullName>
    </recommendedName>
</protein>
<accession>A0ABR4G4D7</accession>
<name>A0ABR4G4D7_9EURO</name>
<feature type="transmembrane region" description="Helical" evidence="1">
    <location>
        <begin position="35"/>
        <end position="59"/>
    </location>
</feature>
<keyword evidence="1" id="KW-1133">Transmembrane helix</keyword>
<dbReference type="EMBL" id="JBFTWV010000057">
    <property type="protein sequence ID" value="KAL2793500.1"/>
    <property type="molecule type" value="Genomic_DNA"/>
</dbReference>
<feature type="domain" description="DUF7730" evidence="2">
    <location>
        <begin position="111"/>
        <end position="337"/>
    </location>
</feature>
<keyword evidence="4" id="KW-1185">Reference proteome</keyword>
<dbReference type="Pfam" id="PF24864">
    <property type="entry name" value="DUF7730"/>
    <property type="match status" value="1"/>
</dbReference>
<gene>
    <name evidence="3" type="ORF">BJX66DRAFT_225052</name>
</gene>
<dbReference type="InterPro" id="IPR056632">
    <property type="entry name" value="DUF7730"/>
</dbReference>
<dbReference type="PANTHER" id="PTHR38790">
    <property type="entry name" value="2EXR DOMAIN-CONTAINING PROTEIN-RELATED"/>
    <property type="match status" value="1"/>
</dbReference>
<evidence type="ECO:0000313" key="4">
    <source>
        <dbReference type="Proteomes" id="UP001610563"/>
    </source>
</evidence>
<proteinExistence type="predicted"/>
<evidence type="ECO:0000313" key="3">
    <source>
        <dbReference type="EMBL" id="KAL2793500.1"/>
    </source>
</evidence>
<evidence type="ECO:0000259" key="2">
    <source>
        <dbReference type="Pfam" id="PF24864"/>
    </source>
</evidence>
<evidence type="ECO:0000256" key="1">
    <source>
        <dbReference type="SAM" id="Phobius"/>
    </source>
</evidence>
<sequence length="378" mass="43177">MAFDSFIDAMEQTHTLNPLKVYRVHRNPLHVIFLFIYYLILAVTWTVCAIGLALIYPYICLKSRIDARYSPLSKESANGKEDLPRPLKPRKRALTLPLSEEAQKRQRTFLQHQSPLFVRLPAEVRRMLYLDVIAVLGRGELCVSHAQRRLYSFPAAERDEENPDLLGYPHSAWVGLSYAGPVVPESIPRLENSRPPKPKGSRKAPREYRVLGLLSSCRRIYSEAIDLLYQDTTFNIRSPNTMLSLQSTALPHRFASIRYLHIEKVLGVPGWLEIDFTMHYLSDWEKACAAIGTIRDLRSLRVSFSRTHCEPSQSALVAYLNPLLKLKASEFVVRINWPAQAIVDPILKQRKVKLPFEVDVHPAPPESESEAISEIVDQ</sequence>